<protein>
    <submittedName>
        <fullName evidence="4">Beta-lactamase class A</fullName>
    </submittedName>
</protein>
<proteinExistence type="predicted"/>
<dbReference type="STRING" id="1423777.FD46_GL001547"/>
<dbReference type="GO" id="GO:0030655">
    <property type="term" value="P:beta-lactam antibiotic catabolic process"/>
    <property type="evidence" value="ECO:0007669"/>
    <property type="project" value="InterPro"/>
</dbReference>
<evidence type="ECO:0000313" key="4">
    <source>
        <dbReference type="EMBL" id="KRL04418.1"/>
    </source>
</evidence>
<evidence type="ECO:0000256" key="1">
    <source>
        <dbReference type="SAM" id="MobiDB-lite"/>
    </source>
</evidence>
<name>A0A0R1MGU3_9LACO</name>
<dbReference type="Gene3D" id="3.40.710.10">
    <property type="entry name" value="DD-peptidase/beta-lactamase superfamily"/>
    <property type="match status" value="1"/>
</dbReference>
<dbReference type="PANTHER" id="PTHR35333:SF3">
    <property type="entry name" value="BETA-LACTAMASE-TYPE TRANSPEPTIDASE FOLD CONTAINING PROTEIN"/>
    <property type="match status" value="1"/>
</dbReference>
<evidence type="ECO:0000313" key="5">
    <source>
        <dbReference type="Proteomes" id="UP000051686"/>
    </source>
</evidence>
<dbReference type="Pfam" id="PF13354">
    <property type="entry name" value="Beta-lactamase2"/>
    <property type="match status" value="1"/>
</dbReference>
<gene>
    <name evidence="4" type="ORF">FD46_GL001547</name>
</gene>
<dbReference type="Proteomes" id="UP000051686">
    <property type="component" value="Unassembled WGS sequence"/>
</dbReference>
<feature type="signal peptide" evidence="2">
    <location>
        <begin position="1"/>
        <end position="18"/>
    </location>
</feature>
<keyword evidence="5" id="KW-1185">Reference proteome</keyword>
<dbReference type="AlphaFoldDB" id="A0A0R1MGU3"/>
<dbReference type="InterPro" id="IPR012338">
    <property type="entry name" value="Beta-lactam/transpept-like"/>
</dbReference>
<dbReference type="InterPro" id="IPR045155">
    <property type="entry name" value="Beta-lactam_cat"/>
</dbReference>
<reference evidence="4 5" key="1">
    <citation type="journal article" date="2015" name="Genome Announc.">
        <title>Expanding the biotechnology potential of lactobacilli through comparative genomics of 213 strains and associated genera.</title>
        <authorList>
            <person name="Sun Z."/>
            <person name="Harris H.M."/>
            <person name="McCann A."/>
            <person name="Guo C."/>
            <person name="Argimon S."/>
            <person name="Zhang W."/>
            <person name="Yang X."/>
            <person name="Jeffery I.B."/>
            <person name="Cooney J.C."/>
            <person name="Kagawa T.F."/>
            <person name="Liu W."/>
            <person name="Song Y."/>
            <person name="Salvetti E."/>
            <person name="Wrobel A."/>
            <person name="Rasinkangas P."/>
            <person name="Parkhill J."/>
            <person name="Rea M.C."/>
            <person name="O'Sullivan O."/>
            <person name="Ritari J."/>
            <person name="Douillard F.P."/>
            <person name="Paul Ross R."/>
            <person name="Yang R."/>
            <person name="Briner A.E."/>
            <person name="Felis G.E."/>
            <person name="de Vos W.M."/>
            <person name="Barrangou R."/>
            <person name="Klaenhammer T.R."/>
            <person name="Caufield P.W."/>
            <person name="Cui Y."/>
            <person name="Zhang H."/>
            <person name="O'Toole P.W."/>
        </authorList>
    </citation>
    <scope>NUCLEOTIDE SEQUENCE [LARGE SCALE GENOMIC DNA]</scope>
    <source>
        <strain evidence="4 5">DSM 19972</strain>
    </source>
</reference>
<feature type="domain" description="Beta-lactamase class A catalytic" evidence="3">
    <location>
        <begin position="141"/>
        <end position="269"/>
    </location>
</feature>
<comment type="caution">
    <text evidence="4">The sequence shown here is derived from an EMBL/GenBank/DDBJ whole genome shotgun (WGS) entry which is preliminary data.</text>
</comment>
<dbReference type="EMBL" id="AZEH01000039">
    <property type="protein sequence ID" value="KRL04418.1"/>
    <property type="molecule type" value="Genomic_DNA"/>
</dbReference>
<dbReference type="InterPro" id="IPR000871">
    <property type="entry name" value="Beta-lactam_class-A"/>
</dbReference>
<evidence type="ECO:0000259" key="3">
    <source>
        <dbReference type="Pfam" id="PF13354"/>
    </source>
</evidence>
<dbReference type="RefSeq" id="WP_057896388.1">
    <property type="nucleotide sequence ID" value="NZ_AZEH01000039.1"/>
</dbReference>
<organism evidence="4 5">
    <name type="scientific">Liquorilactobacillus oeni DSM 19972</name>
    <dbReference type="NCBI Taxonomy" id="1423777"/>
    <lineage>
        <taxon>Bacteria</taxon>
        <taxon>Bacillati</taxon>
        <taxon>Bacillota</taxon>
        <taxon>Bacilli</taxon>
        <taxon>Lactobacillales</taxon>
        <taxon>Lactobacillaceae</taxon>
        <taxon>Liquorilactobacillus</taxon>
    </lineage>
</organism>
<feature type="compositionally biased region" description="Polar residues" evidence="1">
    <location>
        <begin position="25"/>
        <end position="40"/>
    </location>
</feature>
<accession>A0A0R1MGU3</accession>
<feature type="chain" id="PRO_5039713919" evidence="2">
    <location>
        <begin position="19"/>
        <end position="299"/>
    </location>
</feature>
<dbReference type="PATRIC" id="fig|1423777.3.peg.1597"/>
<evidence type="ECO:0000256" key="2">
    <source>
        <dbReference type="SAM" id="SignalP"/>
    </source>
</evidence>
<dbReference type="PANTHER" id="PTHR35333">
    <property type="entry name" value="BETA-LACTAMASE"/>
    <property type="match status" value="1"/>
</dbReference>
<dbReference type="GO" id="GO:0046677">
    <property type="term" value="P:response to antibiotic"/>
    <property type="evidence" value="ECO:0007669"/>
    <property type="project" value="InterPro"/>
</dbReference>
<sequence length="299" mass="32184">MKKFAFFSTLTLILILYAGTIAKSSSQSGSKNKVQRSSVSSEHKKQNKIKNKLQVYLNSVTADGTASVSFYNLSPVSGSKAAAEKDAATYTEGNLAVSANANSVQTSASTYKLFITAYLMEQKKKGNFSWTEDNTSGFKSMIIYSENDYAEEQLAAIGSAKINKFIANENWYSPVFSENTAAQTTALSLTNLLLQLHHGTGPFSNSDDRKFILNLMGSQVYRTGIPTGAAQAAAGTTVQDKVGFLNDVNNDAGIVTLPNGQRYVLVIMTHGHNQSGFSGFSRIAAITKKIQSIVYGGSN</sequence>
<dbReference type="OrthoDB" id="2323322at2"/>
<feature type="region of interest" description="Disordered" evidence="1">
    <location>
        <begin position="25"/>
        <end position="46"/>
    </location>
</feature>
<keyword evidence="2" id="KW-0732">Signal</keyword>
<dbReference type="GO" id="GO:0008800">
    <property type="term" value="F:beta-lactamase activity"/>
    <property type="evidence" value="ECO:0007669"/>
    <property type="project" value="InterPro"/>
</dbReference>
<dbReference type="SUPFAM" id="SSF56601">
    <property type="entry name" value="beta-lactamase/transpeptidase-like"/>
    <property type="match status" value="1"/>
</dbReference>